<accession>A0A7I5EDM5</accession>
<keyword evidence="8" id="KW-1185">Reference proteome</keyword>
<comment type="catalytic activity">
    <reaction evidence="6">
        <text>(3S)-3-hydroxy-3-methylglutaryl-CoA = acetoacetate + acetyl-CoA</text>
        <dbReference type="Rhea" id="RHEA:24404"/>
        <dbReference type="ChEBI" id="CHEBI:13705"/>
        <dbReference type="ChEBI" id="CHEBI:43074"/>
        <dbReference type="ChEBI" id="CHEBI:57288"/>
        <dbReference type="EC" id="4.1.3.4"/>
    </reaction>
</comment>
<evidence type="ECO:0000313" key="9">
    <source>
        <dbReference type="WBParaSite" id="HCON_00166290-00001"/>
    </source>
</evidence>
<feature type="domain" description="Pyruvate carboxyltransferase" evidence="7">
    <location>
        <begin position="22"/>
        <end position="290"/>
    </location>
</feature>
<dbReference type="GO" id="GO:0006552">
    <property type="term" value="P:L-leucine catabolic process"/>
    <property type="evidence" value="ECO:0007669"/>
    <property type="project" value="TreeGrafter"/>
</dbReference>
<reference evidence="9" key="1">
    <citation type="submission" date="2020-12" db="UniProtKB">
        <authorList>
            <consortium name="WormBaseParasite"/>
        </authorList>
    </citation>
    <scope>IDENTIFICATION</scope>
    <source>
        <strain evidence="9">MHco3</strain>
    </source>
</reference>
<proteinExistence type="inferred from homology"/>
<evidence type="ECO:0000256" key="2">
    <source>
        <dbReference type="ARBA" id="ARBA00009405"/>
    </source>
</evidence>
<comment type="pathway">
    <text evidence="1">Metabolic intermediate metabolism; (S)-3-hydroxy-3-methylglutaryl-CoA degradation; acetoacetate from (S)-3-hydroxy-3-methylglutaryl-CoA: step 1/1.</text>
</comment>
<dbReference type="InterPro" id="IPR013785">
    <property type="entry name" value="Aldolase_TIM"/>
</dbReference>
<dbReference type="Proteomes" id="UP000025227">
    <property type="component" value="Unplaced"/>
</dbReference>
<sequence length="319" mass="34003">MRLPSLNFSRKLATAATKKQPFKVVEVGARDGLQNEKQIITAEDKIALINRLSKCGLKSIEATSFVSPKWVPQMADHQEVIKKIEKFPGVSYPVLVPNLAGLKNVLENGHAKEIAVFGAASDSFSMKNVNANVNDSLQKLQDVTKAALKEGLRVRGYVSCVIGCPYEGKIDSNVVAKVTDALLDAGCYEVSLGDTIGVGSAGSVTKLLKTILKTAPVDKLAVHFHDTYGQALANIVVAIEHGIRVADSSIAGLGGCPYAKGATGNVATEDLVYMLHDMGFETGVDLDNLVETSVWICSKMGRPNASRVATALHAKRVKG</sequence>
<dbReference type="AlphaFoldDB" id="A0A7I5EDM5"/>
<organism evidence="8 9">
    <name type="scientific">Haemonchus contortus</name>
    <name type="common">Barber pole worm</name>
    <dbReference type="NCBI Taxonomy" id="6289"/>
    <lineage>
        <taxon>Eukaryota</taxon>
        <taxon>Metazoa</taxon>
        <taxon>Ecdysozoa</taxon>
        <taxon>Nematoda</taxon>
        <taxon>Chromadorea</taxon>
        <taxon>Rhabditida</taxon>
        <taxon>Rhabditina</taxon>
        <taxon>Rhabditomorpha</taxon>
        <taxon>Strongyloidea</taxon>
        <taxon>Trichostrongylidae</taxon>
        <taxon>Haemonchus</taxon>
    </lineage>
</organism>
<name>A0A7I5EDM5_HAECO</name>
<dbReference type="EC" id="4.1.3.4" evidence="3"/>
<dbReference type="Pfam" id="PF00682">
    <property type="entry name" value="HMGL-like"/>
    <property type="match status" value="1"/>
</dbReference>
<evidence type="ECO:0000256" key="6">
    <source>
        <dbReference type="ARBA" id="ARBA00049877"/>
    </source>
</evidence>
<evidence type="ECO:0000313" key="8">
    <source>
        <dbReference type="Proteomes" id="UP000025227"/>
    </source>
</evidence>
<dbReference type="NCBIfam" id="NF004283">
    <property type="entry name" value="PRK05692.1"/>
    <property type="match status" value="1"/>
</dbReference>
<dbReference type="GO" id="GO:0004419">
    <property type="term" value="F:hydroxymethylglutaryl-CoA lyase activity"/>
    <property type="evidence" value="ECO:0007669"/>
    <property type="project" value="UniProtKB-EC"/>
</dbReference>
<evidence type="ECO:0000256" key="1">
    <source>
        <dbReference type="ARBA" id="ARBA00005143"/>
    </source>
</evidence>
<dbReference type="InterPro" id="IPR000891">
    <property type="entry name" value="PYR_CT"/>
</dbReference>
<dbReference type="FunFam" id="3.20.20.70:FF:000071">
    <property type="entry name" value="Hydroxymethylglutaryl-CoA lyase"/>
    <property type="match status" value="1"/>
</dbReference>
<dbReference type="UniPathway" id="UPA00896">
    <property type="reaction ID" value="UER00863"/>
</dbReference>
<keyword evidence="5" id="KW-0456">Lyase</keyword>
<keyword evidence="4" id="KW-0479">Metal-binding</keyword>
<evidence type="ECO:0000259" key="7">
    <source>
        <dbReference type="PROSITE" id="PS50991"/>
    </source>
</evidence>
<evidence type="ECO:0000256" key="4">
    <source>
        <dbReference type="ARBA" id="ARBA00022723"/>
    </source>
</evidence>
<dbReference type="GO" id="GO:0046951">
    <property type="term" value="P:ketone body biosynthetic process"/>
    <property type="evidence" value="ECO:0007669"/>
    <property type="project" value="TreeGrafter"/>
</dbReference>
<dbReference type="CDD" id="cd07938">
    <property type="entry name" value="DRE_TIM_HMGL"/>
    <property type="match status" value="1"/>
</dbReference>
<dbReference type="SUPFAM" id="SSF51569">
    <property type="entry name" value="Aldolase"/>
    <property type="match status" value="1"/>
</dbReference>
<comment type="similarity">
    <text evidence="2">Belongs to the HMG-CoA lyase family.</text>
</comment>
<dbReference type="GO" id="GO:0046872">
    <property type="term" value="F:metal ion binding"/>
    <property type="evidence" value="ECO:0007669"/>
    <property type="project" value="UniProtKB-KW"/>
</dbReference>
<dbReference type="PANTHER" id="PTHR42738:SF7">
    <property type="entry name" value="HYDROXYMETHYLGLUTARYL-COA LYASE"/>
    <property type="match status" value="1"/>
</dbReference>
<protein>
    <recommendedName>
        <fullName evidence="3">hydroxymethylglutaryl-CoA lyase</fullName>
        <ecNumber evidence="3">4.1.3.4</ecNumber>
    </recommendedName>
</protein>
<dbReference type="InterPro" id="IPR043594">
    <property type="entry name" value="HMGL"/>
</dbReference>
<dbReference type="WBParaSite" id="HCON_00166290-00001">
    <property type="protein sequence ID" value="HCON_00166290-00001"/>
    <property type="gene ID" value="HCON_00166290"/>
</dbReference>
<dbReference type="OMA" id="VATAWDC"/>
<evidence type="ECO:0000256" key="3">
    <source>
        <dbReference type="ARBA" id="ARBA00012910"/>
    </source>
</evidence>
<dbReference type="PANTHER" id="PTHR42738">
    <property type="entry name" value="HYDROXYMETHYLGLUTARYL-COA LYASE"/>
    <property type="match status" value="1"/>
</dbReference>
<evidence type="ECO:0000256" key="5">
    <source>
        <dbReference type="ARBA" id="ARBA00023239"/>
    </source>
</evidence>
<dbReference type="PROSITE" id="PS50991">
    <property type="entry name" value="PYR_CT"/>
    <property type="match status" value="1"/>
</dbReference>
<dbReference type="OrthoDB" id="1905920at2759"/>
<dbReference type="Gene3D" id="3.20.20.70">
    <property type="entry name" value="Aldolase class I"/>
    <property type="match status" value="1"/>
</dbReference>